<gene>
    <name evidence="1" type="ORF">RHMOL_Rhmol01G0158100</name>
</gene>
<evidence type="ECO:0000313" key="2">
    <source>
        <dbReference type="Proteomes" id="UP001062846"/>
    </source>
</evidence>
<protein>
    <submittedName>
        <fullName evidence="1">Uncharacterized protein</fullName>
    </submittedName>
</protein>
<comment type="caution">
    <text evidence="1">The sequence shown here is derived from an EMBL/GenBank/DDBJ whole genome shotgun (WGS) entry which is preliminary data.</text>
</comment>
<dbReference type="Proteomes" id="UP001062846">
    <property type="component" value="Chromosome 1"/>
</dbReference>
<proteinExistence type="predicted"/>
<evidence type="ECO:0000313" key="1">
    <source>
        <dbReference type="EMBL" id="KAI8571921.1"/>
    </source>
</evidence>
<accession>A0ACC0Q3C8</accession>
<organism evidence="1 2">
    <name type="scientific">Rhododendron molle</name>
    <name type="common">Chinese azalea</name>
    <name type="synonym">Azalea mollis</name>
    <dbReference type="NCBI Taxonomy" id="49168"/>
    <lineage>
        <taxon>Eukaryota</taxon>
        <taxon>Viridiplantae</taxon>
        <taxon>Streptophyta</taxon>
        <taxon>Embryophyta</taxon>
        <taxon>Tracheophyta</taxon>
        <taxon>Spermatophyta</taxon>
        <taxon>Magnoliopsida</taxon>
        <taxon>eudicotyledons</taxon>
        <taxon>Gunneridae</taxon>
        <taxon>Pentapetalae</taxon>
        <taxon>asterids</taxon>
        <taxon>Ericales</taxon>
        <taxon>Ericaceae</taxon>
        <taxon>Ericoideae</taxon>
        <taxon>Rhodoreae</taxon>
        <taxon>Rhododendron</taxon>
    </lineage>
</organism>
<reference evidence="1" key="1">
    <citation type="submission" date="2022-02" db="EMBL/GenBank/DDBJ databases">
        <title>Plant Genome Project.</title>
        <authorList>
            <person name="Zhang R.-G."/>
        </authorList>
    </citation>
    <scope>NUCLEOTIDE SEQUENCE</scope>
    <source>
        <strain evidence="1">AT1</strain>
    </source>
</reference>
<keyword evidence="2" id="KW-1185">Reference proteome</keyword>
<name>A0ACC0Q3C8_RHOML</name>
<dbReference type="EMBL" id="CM046388">
    <property type="protein sequence ID" value="KAI8571921.1"/>
    <property type="molecule type" value="Genomic_DNA"/>
</dbReference>
<sequence>MRISERQRAPTGRANRARRNDLNDTVTALHLHPVLGRAYYSHATVVRQERPPYYLLVLDSRGGHRTRGVRKEIRTSCTPSLQRSMAARRVAMAP</sequence>